<feature type="region of interest" description="Disordered" evidence="13">
    <location>
        <begin position="308"/>
        <end position="354"/>
    </location>
</feature>
<evidence type="ECO:0000256" key="2">
    <source>
        <dbReference type="ARBA" id="ARBA00007878"/>
    </source>
</evidence>
<evidence type="ECO:0000256" key="3">
    <source>
        <dbReference type="ARBA" id="ARBA00018601"/>
    </source>
</evidence>
<reference evidence="16 17" key="1">
    <citation type="journal article" date="2015" name="Genome Announc.">
        <title>Draft Genome Sequence and Gene Annotation of the Entomopathogenic Fungus Verticillium hemipterigenum.</title>
        <authorList>
            <person name="Horn F."/>
            <person name="Habel A."/>
            <person name="Scharf D.H."/>
            <person name="Dworschak J."/>
            <person name="Brakhage A.A."/>
            <person name="Guthke R."/>
            <person name="Hertweck C."/>
            <person name="Linde J."/>
        </authorList>
    </citation>
    <scope>NUCLEOTIDE SEQUENCE [LARGE SCALE GENOMIC DNA]</scope>
</reference>
<dbReference type="PANTHER" id="PTHR45989">
    <property type="entry name" value="TRANSLATION INITIATION FACTOR EIF-2B SUBUNIT GAMMA"/>
    <property type="match status" value="1"/>
</dbReference>
<evidence type="ECO:0000256" key="10">
    <source>
        <dbReference type="ARBA" id="ARBA00044229"/>
    </source>
</evidence>
<evidence type="ECO:0000313" key="16">
    <source>
        <dbReference type="EMBL" id="CEJ89898.1"/>
    </source>
</evidence>
<evidence type="ECO:0000256" key="6">
    <source>
        <dbReference type="ARBA" id="ARBA00022917"/>
    </source>
</evidence>
<proteinExistence type="inferred from homology"/>
<evidence type="ECO:0000256" key="1">
    <source>
        <dbReference type="ARBA" id="ARBA00004514"/>
    </source>
</evidence>
<dbReference type="HOGENOM" id="CLU_016743_1_0_1"/>
<evidence type="ECO:0000313" key="17">
    <source>
        <dbReference type="Proteomes" id="UP000039046"/>
    </source>
</evidence>
<feature type="domain" description="EIF2B subunit epsilon/gamma LbH" evidence="15">
    <location>
        <begin position="422"/>
        <end position="507"/>
    </location>
</feature>
<feature type="compositionally biased region" description="Polar residues" evidence="13">
    <location>
        <begin position="330"/>
        <end position="352"/>
    </location>
</feature>
<dbReference type="SUPFAM" id="SSF53448">
    <property type="entry name" value="Nucleotide-diphospho-sugar transferases"/>
    <property type="match status" value="1"/>
</dbReference>
<accession>A0A0A1THP7</accession>
<dbReference type="InterPro" id="IPR051960">
    <property type="entry name" value="eIF2B_gamma"/>
</dbReference>
<evidence type="ECO:0000256" key="9">
    <source>
        <dbReference type="ARBA" id="ARBA00044196"/>
    </source>
</evidence>
<feature type="domain" description="Nucleotidyl transferase" evidence="14">
    <location>
        <begin position="32"/>
        <end position="148"/>
    </location>
</feature>
<dbReference type="OrthoDB" id="10250549at2759"/>
<dbReference type="Gene3D" id="3.90.550.10">
    <property type="entry name" value="Spore Coat Polysaccharide Biosynthesis Protein SpsA, Chain A"/>
    <property type="match status" value="1"/>
</dbReference>
<evidence type="ECO:0000259" key="14">
    <source>
        <dbReference type="Pfam" id="PF00483"/>
    </source>
</evidence>
<keyword evidence="6" id="KW-0648">Protein biosynthesis</keyword>
<dbReference type="GO" id="GO:0005829">
    <property type="term" value="C:cytosol"/>
    <property type="evidence" value="ECO:0007669"/>
    <property type="project" value="UniProtKB-SubCell"/>
</dbReference>
<dbReference type="GO" id="GO:0005851">
    <property type="term" value="C:eukaryotic translation initiation factor 2B complex"/>
    <property type="evidence" value="ECO:0007669"/>
    <property type="project" value="TreeGrafter"/>
</dbReference>
<keyword evidence="17" id="KW-1185">Reference proteome</keyword>
<dbReference type="Pfam" id="PF00483">
    <property type="entry name" value="NTP_transferase"/>
    <property type="match status" value="1"/>
</dbReference>
<comment type="subunit">
    <text evidence="12">Component of the translation initiation factor 2B (eIF2B) complex which is a heterodecamer of two sets of five different subunits: alpha, beta, gamma, delta and epsilon. Subunits alpha, beta and delta comprise a regulatory subcomplex and subunits epsilon and gamma comprise a catalytic subcomplex. Within the complex, the hexameric regulatory complex resides at the center, with the two heterodimeric catalytic subcomplexes bound on opposite sides.</text>
</comment>
<dbReference type="Proteomes" id="UP000039046">
    <property type="component" value="Unassembled WGS sequence"/>
</dbReference>
<dbReference type="STRING" id="1531966.A0A0A1THP7"/>
<dbReference type="AlphaFoldDB" id="A0A0A1THP7"/>
<dbReference type="InterPro" id="IPR056764">
    <property type="entry name" value="LbH_EIF2B3/5"/>
</dbReference>
<dbReference type="EMBL" id="CDHN01000003">
    <property type="protein sequence ID" value="CEJ89898.1"/>
    <property type="molecule type" value="Genomic_DNA"/>
</dbReference>
<protein>
    <recommendedName>
        <fullName evidence="3">Mannose-1-phosphate guanyltransferase</fullName>
    </recommendedName>
    <alternativeName>
        <fullName evidence="8">GDP-mannose pyrophosphorylase</fullName>
    </alternativeName>
    <alternativeName>
        <fullName evidence="7">GTP-mannose-1-phosphate guanylyltransferase</fullName>
    </alternativeName>
    <alternativeName>
        <fullName evidence="9">Translation initiation factor eIF2B subunit gamma</fullName>
    </alternativeName>
    <alternativeName>
        <fullName evidence="10">eIF2B GDP-GTP exchange factor subunit gamma</fullName>
    </alternativeName>
</protein>
<organism evidence="16 17">
    <name type="scientific">[Torrubiella] hemipterigena</name>
    <dbReference type="NCBI Taxonomy" id="1531966"/>
    <lineage>
        <taxon>Eukaryota</taxon>
        <taxon>Fungi</taxon>
        <taxon>Dikarya</taxon>
        <taxon>Ascomycota</taxon>
        <taxon>Pezizomycotina</taxon>
        <taxon>Sordariomycetes</taxon>
        <taxon>Hypocreomycetidae</taxon>
        <taxon>Hypocreales</taxon>
        <taxon>Clavicipitaceae</taxon>
        <taxon>Clavicipitaceae incertae sedis</taxon>
        <taxon>'Torrubiella' clade</taxon>
    </lineage>
</organism>
<gene>
    <name evidence="16" type="ORF">VHEMI05714</name>
</gene>
<evidence type="ECO:0000256" key="11">
    <source>
        <dbReference type="ARBA" id="ARBA00045373"/>
    </source>
</evidence>
<dbReference type="InterPro" id="IPR029044">
    <property type="entry name" value="Nucleotide-diphossugar_trans"/>
</dbReference>
<dbReference type="Pfam" id="PF25084">
    <property type="entry name" value="LbH_EIF2B"/>
    <property type="match status" value="1"/>
</dbReference>
<evidence type="ECO:0000256" key="13">
    <source>
        <dbReference type="SAM" id="MobiDB-lite"/>
    </source>
</evidence>
<evidence type="ECO:0000256" key="4">
    <source>
        <dbReference type="ARBA" id="ARBA00022490"/>
    </source>
</evidence>
<dbReference type="CDD" id="cd04652">
    <property type="entry name" value="LbH_eIF2B_gamma_C"/>
    <property type="match status" value="1"/>
</dbReference>
<dbReference type="InterPro" id="IPR005835">
    <property type="entry name" value="NTP_transferase_dom"/>
</dbReference>
<evidence type="ECO:0000256" key="12">
    <source>
        <dbReference type="ARBA" id="ARBA00046432"/>
    </source>
</evidence>
<keyword evidence="4" id="KW-0963">Cytoplasm</keyword>
<evidence type="ECO:0000256" key="8">
    <source>
        <dbReference type="ARBA" id="ARBA00031190"/>
    </source>
</evidence>
<evidence type="ECO:0000256" key="7">
    <source>
        <dbReference type="ARBA" id="ARBA00030179"/>
    </source>
</evidence>
<evidence type="ECO:0000259" key="15">
    <source>
        <dbReference type="Pfam" id="PF25084"/>
    </source>
</evidence>
<keyword evidence="5" id="KW-0396">Initiation factor</keyword>
<evidence type="ECO:0000256" key="5">
    <source>
        <dbReference type="ARBA" id="ARBA00022540"/>
    </source>
</evidence>
<dbReference type="PANTHER" id="PTHR45989:SF1">
    <property type="entry name" value="TRANSLATION INITIATION FACTOR EIF-2B SUBUNIT GAMMA"/>
    <property type="match status" value="1"/>
</dbReference>
<dbReference type="GO" id="GO:0003743">
    <property type="term" value="F:translation initiation factor activity"/>
    <property type="evidence" value="ECO:0007669"/>
    <property type="project" value="UniProtKB-KW"/>
</dbReference>
<dbReference type="GO" id="GO:0005085">
    <property type="term" value="F:guanyl-nucleotide exchange factor activity"/>
    <property type="evidence" value="ECO:0007669"/>
    <property type="project" value="TreeGrafter"/>
</dbReference>
<comment type="function">
    <text evidence="11">Acts as a component of the translation initiation factor 2B (eIF2B) complex, which catalyzes the exchange of GDP for GTP on the eukaryotic initiation factor 2 (eIF2) complex gamma subunit. Its guanine nucleotide exchange factor activity is repressed when bound to eIF2 complex phosphorylated on the alpha subunit, thereby limiting the amount of methionyl-initiator methionine tRNA available to the ribosome and consequently global translation is repressed.</text>
</comment>
<dbReference type="Gene3D" id="2.160.10.10">
    <property type="entry name" value="Hexapeptide repeat proteins"/>
    <property type="match status" value="1"/>
</dbReference>
<dbReference type="GO" id="GO:0002183">
    <property type="term" value="P:cytoplasmic translational initiation"/>
    <property type="evidence" value="ECO:0007669"/>
    <property type="project" value="TreeGrafter"/>
</dbReference>
<comment type="similarity">
    <text evidence="2">Belongs to the eIF-2B gamma/epsilon subunits family.</text>
</comment>
<sequence>MPHATASTGLQALILCGPGSSFPTFTSNPDKNPKALLPIANRPMVWYPIDFCYRTGISKITLICPPTAVKALKEAFSTNPFLTGLPLPRPEILSPADLTQNTGTAEILRLPEVIDHVKKDFVVLPCDLVCEIGAEKLLQAWMVKAVTLDSVLGAAASSNDEQLKNSGGIGVFYETKTNVTVKGEESDFIATTPLPQSASTPPKDSILGNVTKLVQVMPTDTLKDVIEDRKAHPVRHGLLRAHPQVRMYTTHRDAHIYVFPHWIMEFIQRNERMESIGEDVVGSWAKAGWQQGLADKLQLTALCSAAEAEQDDDSNLDSVASPDGDASIAPGTTATGATDKSQANAPHTTSPNDIKIPPILAYVHSAKTQDPGSILRRVDTAQLLLAISLQLAKLPPIEETGPETASPFAHNRKVAYPEGVKSRTTITKQDSLIGDNVTVEEKTSIKECVIGAGCQIQEGAKLSQCLLMDGVVVGKGCKLTKCILGKRSVIGDGSILTDCEVQENLLVEARTEDKDNRLMSSEGLEATEAEMEEVLDQMDEVTGAEEAVIG</sequence>
<comment type="subcellular location">
    <subcellularLocation>
        <location evidence="1">Cytoplasm</location>
        <location evidence="1">Cytosol</location>
    </subcellularLocation>
</comment>
<name>A0A0A1THP7_9HYPO</name>